<sequence length="256" mass="26996">MTVGDTPPLRLYCFPHAGATAAGYRSWAAADPPGIEVRGLDPPGRGVRAREPRPADFAGLVAALAGVIVDELRASGPATPYATFGHSFGTLVSLAVAAQVTRDTGRPPRCVVLSAGLPPRWHSPVDEAAGEPDELVLTRIAEVGGTPPELLAQPALAQHVIGRFRADYAIRAEFHRHTDLRVDFPLTLVAAADDRHAPPARMWDWQRHTTAASRTVTIPGGHFAALGDPARIFQLVRDEALAGVAGAARKEAGDAG</sequence>
<feature type="domain" description="Thioesterase" evidence="2">
    <location>
        <begin position="10"/>
        <end position="232"/>
    </location>
</feature>
<keyword evidence="4" id="KW-1185">Reference proteome</keyword>
<accession>A0A895YIN3</accession>
<dbReference type="InterPro" id="IPR029058">
    <property type="entry name" value="AB_hydrolase_fold"/>
</dbReference>
<comment type="similarity">
    <text evidence="1">Belongs to the thioesterase family.</text>
</comment>
<dbReference type="AlphaFoldDB" id="A0A895YIN3"/>
<dbReference type="KEGG" id="nhy:JQS43_20940"/>
<dbReference type="Gene3D" id="3.40.50.1820">
    <property type="entry name" value="alpha/beta hydrolase"/>
    <property type="match status" value="1"/>
</dbReference>
<reference evidence="3" key="1">
    <citation type="submission" date="2021-02" db="EMBL/GenBank/DDBJ databases">
        <title>Natrosporangium hydrolyticum gen. nov., sp. nov, a haloalkaliphilic actinobacterium from a soda solonchak soil.</title>
        <authorList>
            <person name="Sorokin D.Y."/>
            <person name="Khijniak T.V."/>
            <person name="Zakharycheva A.P."/>
            <person name="Boueva O.V."/>
            <person name="Ariskina E.V."/>
            <person name="Hahnke R.L."/>
            <person name="Bunk B."/>
            <person name="Sproer C."/>
            <person name="Schumann P."/>
            <person name="Evtushenko L.I."/>
            <person name="Kublanov I.V."/>
        </authorList>
    </citation>
    <scope>NUCLEOTIDE SEQUENCE</scope>
    <source>
        <strain evidence="3">DSM 106523</strain>
    </source>
</reference>
<evidence type="ECO:0000313" key="4">
    <source>
        <dbReference type="Proteomes" id="UP000662857"/>
    </source>
</evidence>
<dbReference type="SUPFAM" id="SSF53474">
    <property type="entry name" value="alpha/beta-Hydrolases"/>
    <property type="match status" value="1"/>
</dbReference>
<dbReference type="RefSeq" id="WP_239676099.1">
    <property type="nucleotide sequence ID" value="NZ_CP070499.1"/>
</dbReference>
<gene>
    <name evidence="3" type="ORF">JQS43_20940</name>
</gene>
<dbReference type="PANTHER" id="PTHR11487:SF0">
    <property type="entry name" value="S-ACYL FATTY ACID SYNTHASE THIOESTERASE, MEDIUM CHAIN"/>
    <property type="match status" value="1"/>
</dbReference>
<dbReference type="EMBL" id="CP070499">
    <property type="protein sequence ID" value="QSB13980.1"/>
    <property type="molecule type" value="Genomic_DNA"/>
</dbReference>
<dbReference type="Proteomes" id="UP000662857">
    <property type="component" value="Chromosome"/>
</dbReference>
<name>A0A895YIN3_9ACTN</name>
<proteinExistence type="inferred from homology"/>
<evidence type="ECO:0000313" key="3">
    <source>
        <dbReference type="EMBL" id="QSB13980.1"/>
    </source>
</evidence>
<protein>
    <submittedName>
        <fullName evidence="3">Thioesterase</fullName>
    </submittedName>
</protein>
<evidence type="ECO:0000259" key="2">
    <source>
        <dbReference type="Pfam" id="PF00975"/>
    </source>
</evidence>
<dbReference type="InterPro" id="IPR001031">
    <property type="entry name" value="Thioesterase"/>
</dbReference>
<dbReference type="PANTHER" id="PTHR11487">
    <property type="entry name" value="THIOESTERASE"/>
    <property type="match status" value="1"/>
</dbReference>
<dbReference type="Pfam" id="PF00975">
    <property type="entry name" value="Thioesterase"/>
    <property type="match status" value="1"/>
</dbReference>
<dbReference type="GO" id="GO:0008610">
    <property type="term" value="P:lipid biosynthetic process"/>
    <property type="evidence" value="ECO:0007669"/>
    <property type="project" value="TreeGrafter"/>
</dbReference>
<organism evidence="3 4">
    <name type="scientific">Natronosporangium hydrolyticum</name>
    <dbReference type="NCBI Taxonomy" id="2811111"/>
    <lineage>
        <taxon>Bacteria</taxon>
        <taxon>Bacillati</taxon>
        <taxon>Actinomycetota</taxon>
        <taxon>Actinomycetes</taxon>
        <taxon>Micromonosporales</taxon>
        <taxon>Micromonosporaceae</taxon>
        <taxon>Natronosporangium</taxon>
    </lineage>
</organism>
<dbReference type="InterPro" id="IPR012223">
    <property type="entry name" value="TEII"/>
</dbReference>
<evidence type="ECO:0000256" key="1">
    <source>
        <dbReference type="ARBA" id="ARBA00007169"/>
    </source>
</evidence>